<comment type="caution">
    <text evidence="1">The sequence shown here is derived from an EMBL/GenBank/DDBJ whole genome shotgun (WGS) entry which is preliminary data.</text>
</comment>
<evidence type="ECO:0000313" key="2">
    <source>
        <dbReference type="Proteomes" id="UP000076078"/>
    </source>
</evidence>
<name>A0A151ZIX1_TIELA</name>
<dbReference type="AlphaFoldDB" id="A0A151ZIX1"/>
<dbReference type="Proteomes" id="UP000076078">
    <property type="component" value="Unassembled WGS sequence"/>
</dbReference>
<dbReference type="EMBL" id="LODT01000025">
    <property type="protein sequence ID" value="KYQ93855.1"/>
    <property type="molecule type" value="Genomic_DNA"/>
</dbReference>
<accession>A0A151ZIX1</accession>
<protein>
    <submittedName>
        <fullName evidence="1">Uncharacterized protein</fullName>
    </submittedName>
</protein>
<keyword evidence="2" id="KW-1185">Reference proteome</keyword>
<gene>
    <name evidence="1" type="ORF">DLAC_05255</name>
</gene>
<proteinExistence type="predicted"/>
<reference evidence="1 2" key="1">
    <citation type="submission" date="2015-12" db="EMBL/GenBank/DDBJ databases">
        <title>Dictyostelia acquired genes for synthesis and detection of signals that induce cell-type specialization by lateral gene transfer from prokaryotes.</title>
        <authorList>
            <person name="Gloeckner G."/>
            <person name="Schaap P."/>
        </authorList>
    </citation>
    <scope>NUCLEOTIDE SEQUENCE [LARGE SCALE GENOMIC DNA]</scope>
    <source>
        <strain evidence="1 2">TK</strain>
    </source>
</reference>
<evidence type="ECO:0000313" key="1">
    <source>
        <dbReference type="EMBL" id="KYQ93855.1"/>
    </source>
</evidence>
<organism evidence="1 2">
    <name type="scientific">Tieghemostelium lacteum</name>
    <name type="common">Slime mold</name>
    <name type="synonym">Dictyostelium lacteum</name>
    <dbReference type="NCBI Taxonomy" id="361077"/>
    <lineage>
        <taxon>Eukaryota</taxon>
        <taxon>Amoebozoa</taxon>
        <taxon>Evosea</taxon>
        <taxon>Eumycetozoa</taxon>
        <taxon>Dictyostelia</taxon>
        <taxon>Dictyosteliales</taxon>
        <taxon>Raperosteliaceae</taxon>
        <taxon>Tieghemostelium</taxon>
    </lineage>
</organism>
<sequence>MSEINNSNLVPSCPIHLRTFKIFRDYKNKSVCSGCPLQFGDYYGRTIDEFSISVPKILDGNCNEACRSIVLKQLQITQTWVLFNEEMVKNTILGIKGEYPTTDKLSMYKSGRLEESEEDKQGVYSFFSDLSFLENYHYP</sequence>
<dbReference type="InParanoid" id="A0A151ZIX1"/>